<feature type="domain" description="F-box/LRR-repeat protein 15-like leucin rich repeat" evidence="2">
    <location>
        <begin position="28"/>
        <end position="205"/>
    </location>
</feature>
<dbReference type="EMBL" id="BLLK01000047">
    <property type="protein sequence ID" value="GFH54894.1"/>
    <property type="molecule type" value="Genomic_DNA"/>
</dbReference>
<dbReference type="GO" id="GO:0031146">
    <property type="term" value="P:SCF-dependent proteasomal ubiquitin-dependent protein catabolic process"/>
    <property type="evidence" value="ECO:0007669"/>
    <property type="project" value="TreeGrafter"/>
</dbReference>
<dbReference type="AlphaFoldDB" id="A0AAD3CZM5"/>
<dbReference type="Gene3D" id="1.20.5.190">
    <property type="match status" value="1"/>
</dbReference>
<evidence type="ECO:0000313" key="4">
    <source>
        <dbReference type="Proteomes" id="UP001054902"/>
    </source>
</evidence>
<dbReference type="PANTHER" id="PTHR13318">
    <property type="entry name" value="PARTNER OF PAIRED, ISOFORM B-RELATED"/>
    <property type="match status" value="1"/>
</dbReference>
<dbReference type="Pfam" id="PF00612">
    <property type="entry name" value="IQ"/>
    <property type="match status" value="2"/>
</dbReference>
<dbReference type="InterPro" id="IPR000048">
    <property type="entry name" value="IQ_motif_EF-hand-BS"/>
</dbReference>
<keyword evidence="4" id="KW-1185">Reference proteome</keyword>
<dbReference type="InterPro" id="IPR006553">
    <property type="entry name" value="Leu-rich_rpt_Cys-con_subtyp"/>
</dbReference>
<comment type="caution">
    <text evidence="3">The sequence shown here is derived from an EMBL/GenBank/DDBJ whole genome shotgun (WGS) entry which is preliminary data.</text>
</comment>
<dbReference type="PROSITE" id="PS50096">
    <property type="entry name" value="IQ"/>
    <property type="match status" value="5"/>
</dbReference>
<dbReference type="Proteomes" id="UP001054902">
    <property type="component" value="Unassembled WGS sequence"/>
</dbReference>
<dbReference type="SMART" id="SM00367">
    <property type="entry name" value="LRR_CC"/>
    <property type="match status" value="9"/>
</dbReference>
<dbReference type="GO" id="GO:0019005">
    <property type="term" value="C:SCF ubiquitin ligase complex"/>
    <property type="evidence" value="ECO:0007669"/>
    <property type="project" value="TreeGrafter"/>
</dbReference>
<accession>A0AAD3CZM5</accession>
<evidence type="ECO:0000313" key="3">
    <source>
        <dbReference type="EMBL" id="GFH54894.1"/>
    </source>
</evidence>
<evidence type="ECO:0000256" key="1">
    <source>
        <dbReference type="SAM" id="Coils"/>
    </source>
</evidence>
<dbReference type="CDD" id="cd23767">
    <property type="entry name" value="IQCD"/>
    <property type="match status" value="1"/>
</dbReference>
<organism evidence="3 4">
    <name type="scientific">Chaetoceros tenuissimus</name>
    <dbReference type="NCBI Taxonomy" id="426638"/>
    <lineage>
        <taxon>Eukaryota</taxon>
        <taxon>Sar</taxon>
        <taxon>Stramenopiles</taxon>
        <taxon>Ochrophyta</taxon>
        <taxon>Bacillariophyta</taxon>
        <taxon>Coscinodiscophyceae</taxon>
        <taxon>Chaetocerotophycidae</taxon>
        <taxon>Chaetocerotales</taxon>
        <taxon>Chaetocerotaceae</taxon>
        <taxon>Chaetoceros</taxon>
    </lineage>
</organism>
<proteinExistence type="predicted"/>
<dbReference type="InterPro" id="IPR057207">
    <property type="entry name" value="FBXL15_LRR"/>
</dbReference>
<protein>
    <recommendedName>
        <fullName evidence="2">F-box/LRR-repeat protein 15-like leucin rich repeat domain-containing protein</fullName>
    </recommendedName>
</protein>
<reference evidence="3 4" key="1">
    <citation type="journal article" date="2021" name="Sci. Rep.">
        <title>The genome of the diatom Chaetoceros tenuissimus carries an ancient integrated fragment of an extant virus.</title>
        <authorList>
            <person name="Hongo Y."/>
            <person name="Kimura K."/>
            <person name="Takaki Y."/>
            <person name="Yoshida Y."/>
            <person name="Baba S."/>
            <person name="Kobayashi G."/>
            <person name="Nagasaki K."/>
            <person name="Hano T."/>
            <person name="Tomaru Y."/>
        </authorList>
    </citation>
    <scope>NUCLEOTIDE SEQUENCE [LARGE SCALE GENOMIC DNA]</scope>
    <source>
        <strain evidence="3 4">NIES-3715</strain>
    </source>
</reference>
<dbReference type="SMART" id="SM00015">
    <property type="entry name" value="IQ"/>
    <property type="match status" value="6"/>
</dbReference>
<keyword evidence="1" id="KW-0175">Coiled coil</keyword>
<feature type="coiled-coil region" evidence="1">
    <location>
        <begin position="794"/>
        <end position="828"/>
    </location>
</feature>
<dbReference type="InterPro" id="IPR032675">
    <property type="entry name" value="LRR_dom_sf"/>
</dbReference>
<dbReference type="SUPFAM" id="SSF52047">
    <property type="entry name" value="RNI-like"/>
    <property type="match status" value="1"/>
</dbReference>
<name>A0AAD3CZM5_9STRA</name>
<sequence>MPPVINTDTIDLLALSKVGIEITDQFVSDLIKQTKQSVLKLNLTDCNEITDLSLDRIGNKFKDLQEVILKGCNKISLVGIRSLALNCQNLKKISFQGYDIGDLGLRVIASNLVALEEIDLSGCTQVSDRGLSELGHCCRNLQSINLRGCSSINESGHWALCELEHCTKLTEIDLSHCIYLSDVGIVALTKRCPQLERIRINHCNVSARAVTKATLLCTNLVELGLAQTCYSWSREDVTKLLESVKAKIQILDLSQCQYIRAEQVELLCNCTKLKSLHLQGCNPIDKDVIMIQHELQHLETLSLSYTLITNEALEKFEKKEGGLGLSNLDVTECENICPAALENLVSIFPYSRLIVEEDHFVGFQSLPDEAKLRRIAMTTYTQRLASTCIQRFARGYIVRMIIWKSRRMKASVELGIPKLQAQFRRKRQVRLFHKLLEERKQYFAALAIQKCFKRFQWRCYYCNRQEYQRLFKVRYQSAKQIQSCYKKYRQKLEIAREMKLVAIVDLKRKQNELKRNKSAIRIQNMVRQVQARMKLLYLISVEKQRARQESIENQSSIQIQRAYRGFVGRLQAQEKRKKNAEIELRWKMARNIQCFWRVVQSKQFLGQLQYFQQVAEQEKKVVTLQSLWRSTLATRKVRLLLALKKLREREILCAIDMQRYYRGMKGRRKAHARQITLMNQQKTNASAIYIQRIYRGFLGREEYFAAKYLKSLEEDIKPIEYAINSCRDHIAVREKELSTLHDDIRAQEKRLKSLHGDLDFVSKTTKRYIDTTVLNGILQRCQTSTVKMSIKTEIEKVGENVDNRREALKEIQTELGKKKKECRDFEIKLLILTSNTKKKLMNERRQVRIIGARGSV</sequence>
<dbReference type="Gene3D" id="3.80.10.10">
    <property type="entry name" value="Ribonuclease Inhibitor"/>
    <property type="match status" value="2"/>
</dbReference>
<gene>
    <name evidence="3" type="ORF">CTEN210_11370</name>
</gene>
<dbReference type="Pfam" id="PF25372">
    <property type="entry name" value="DUF7885"/>
    <property type="match status" value="1"/>
</dbReference>
<evidence type="ECO:0000259" key="2">
    <source>
        <dbReference type="Pfam" id="PF25372"/>
    </source>
</evidence>